<sequence length="553" mass="58529">MTSVRGQPSDTSPDGLSGRLLPVLGAFWTSGADGVLRVGQCAVCGRLLHPATAVCPSCESTEIGLAPVSGRATVVARTVNHQRWLPELVTPYCIAVVALVEDPRVRLTTNIVGIPPEDVEIGTAVRVQFRPVADVWLPVFVPTGEPPGRAVWNLVPEPRTVVRQPPATRRFEHRTVISGIGRSRFGRRLDEPHDRLTLTACRAAIADAGLTPADIDGVCAYPGAPVGDEATGVAAVARRLGIASNWQRGAHEVPGQTGVVIAAMLAVAAGLCRHVLCWTTVRTHERPGIYTDPGDRRVAGEQAWQAPFGAMGPASWVALTASRYFAHYNAPVEALGWVAISSRRHAARNPEAVYRSPLDLAGYRAGRPISSPLRIFDCDVPCDGAIAVVVSDAAVAPDLPNPAVRVDAVGTQLSERQSWDQGTLTHQPNVFGPARQLWSRASVSPADVDLANLYDGFTFNVLCWLEALGFCGLGEAADFVARGDRIGRSGELPVNPHGGQLSAGRGNGFGQLHEAVVQLRGQAGERQVAGARVAVVTSGGGIPANCMILTSDR</sequence>
<dbReference type="SUPFAM" id="SSF50249">
    <property type="entry name" value="Nucleic acid-binding proteins"/>
    <property type="match status" value="1"/>
</dbReference>
<dbReference type="CDD" id="cd00829">
    <property type="entry name" value="SCP-x_thiolase"/>
    <property type="match status" value="1"/>
</dbReference>
<evidence type="ECO:0000259" key="1">
    <source>
        <dbReference type="Pfam" id="PF01796"/>
    </source>
</evidence>
<keyword evidence="5" id="KW-1185">Reference proteome</keyword>
<dbReference type="Pfam" id="PF01796">
    <property type="entry name" value="OB_ChsH2_C"/>
    <property type="match status" value="1"/>
</dbReference>
<dbReference type="SUPFAM" id="SSF53901">
    <property type="entry name" value="Thiolase-like"/>
    <property type="match status" value="2"/>
</dbReference>
<dbReference type="InterPro" id="IPR012340">
    <property type="entry name" value="NA-bd_OB-fold"/>
</dbReference>
<dbReference type="PANTHER" id="PTHR42870:SF1">
    <property type="entry name" value="NON-SPECIFIC LIPID-TRANSFER PROTEIN-LIKE 2"/>
    <property type="match status" value="1"/>
</dbReference>
<proteinExistence type="predicted"/>
<name>A0ABP9QGV9_9PSEU</name>
<dbReference type="InterPro" id="IPR055140">
    <property type="entry name" value="Thiolase_C_2"/>
</dbReference>
<evidence type="ECO:0000259" key="3">
    <source>
        <dbReference type="Pfam" id="PF22691"/>
    </source>
</evidence>
<comment type="caution">
    <text evidence="4">The sequence shown here is derived from an EMBL/GenBank/DDBJ whole genome shotgun (WGS) entry which is preliminary data.</text>
</comment>
<evidence type="ECO:0000259" key="2">
    <source>
        <dbReference type="Pfam" id="PF12172"/>
    </source>
</evidence>
<dbReference type="PANTHER" id="PTHR42870">
    <property type="entry name" value="ACETYL-COA C-ACETYLTRANSFERASE"/>
    <property type="match status" value="1"/>
</dbReference>
<evidence type="ECO:0000313" key="5">
    <source>
        <dbReference type="Proteomes" id="UP001428817"/>
    </source>
</evidence>
<reference evidence="5" key="1">
    <citation type="journal article" date="2019" name="Int. J. Syst. Evol. Microbiol.">
        <title>The Global Catalogue of Microorganisms (GCM) 10K type strain sequencing project: providing services to taxonomists for standard genome sequencing and annotation.</title>
        <authorList>
            <consortium name="The Broad Institute Genomics Platform"/>
            <consortium name="The Broad Institute Genome Sequencing Center for Infectious Disease"/>
            <person name="Wu L."/>
            <person name="Ma J."/>
        </authorList>
    </citation>
    <scope>NUCLEOTIDE SEQUENCE [LARGE SCALE GENOMIC DNA]</scope>
    <source>
        <strain evidence="5">JCM 18303</strain>
    </source>
</reference>
<gene>
    <name evidence="4" type="ORF">GCM10023321_46310</name>
</gene>
<feature type="domain" description="ChsH2 C-terminal OB-fold" evidence="1">
    <location>
        <begin position="67"/>
        <end position="130"/>
    </location>
</feature>
<dbReference type="InterPro" id="IPR016039">
    <property type="entry name" value="Thiolase-like"/>
</dbReference>
<dbReference type="Pfam" id="PF22691">
    <property type="entry name" value="Thiolase_C_1"/>
    <property type="match status" value="1"/>
</dbReference>
<dbReference type="Gene3D" id="3.40.47.10">
    <property type="match status" value="1"/>
</dbReference>
<dbReference type="RefSeq" id="WP_185060123.1">
    <property type="nucleotide sequence ID" value="NZ_BAABJP010000024.1"/>
</dbReference>
<dbReference type="InterPro" id="IPR022002">
    <property type="entry name" value="ChsH2_Znr"/>
</dbReference>
<dbReference type="Proteomes" id="UP001428817">
    <property type="component" value="Unassembled WGS sequence"/>
</dbReference>
<feature type="domain" description="ChsH2 rubredoxin-like zinc ribbon" evidence="2">
    <location>
        <begin position="28"/>
        <end position="62"/>
    </location>
</feature>
<protein>
    <submittedName>
        <fullName evidence="4">OB-fold domain-containing protein</fullName>
    </submittedName>
</protein>
<organism evidence="4 5">
    <name type="scientific">Pseudonocardia eucalypti</name>
    <dbReference type="NCBI Taxonomy" id="648755"/>
    <lineage>
        <taxon>Bacteria</taxon>
        <taxon>Bacillati</taxon>
        <taxon>Actinomycetota</taxon>
        <taxon>Actinomycetes</taxon>
        <taxon>Pseudonocardiales</taxon>
        <taxon>Pseudonocardiaceae</taxon>
        <taxon>Pseudonocardia</taxon>
    </lineage>
</organism>
<evidence type="ECO:0000313" key="4">
    <source>
        <dbReference type="EMBL" id="GAA5161682.1"/>
    </source>
</evidence>
<dbReference type="EMBL" id="BAABJP010000024">
    <property type="protein sequence ID" value="GAA5161682.1"/>
    <property type="molecule type" value="Genomic_DNA"/>
</dbReference>
<dbReference type="Pfam" id="PF12172">
    <property type="entry name" value="zf-ChsH2"/>
    <property type="match status" value="1"/>
</dbReference>
<feature type="domain" description="Thiolase C-terminal" evidence="3">
    <location>
        <begin position="433"/>
        <end position="544"/>
    </location>
</feature>
<dbReference type="InterPro" id="IPR002878">
    <property type="entry name" value="ChsH2_C"/>
</dbReference>
<accession>A0ABP9QGV9</accession>